<feature type="domain" description="Myb-like" evidence="9">
    <location>
        <begin position="3"/>
        <end position="60"/>
    </location>
</feature>
<evidence type="ECO:0000259" key="9">
    <source>
        <dbReference type="PROSITE" id="PS50090"/>
    </source>
</evidence>
<dbReference type="CDD" id="cd11660">
    <property type="entry name" value="SANT_TRF"/>
    <property type="match status" value="1"/>
</dbReference>
<dbReference type="PROSITE" id="PS51294">
    <property type="entry name" value="HTH_MYB"/>
    <property type="match status" value="1"/>
</dbReference>
<keyword evidence="12" id="KW-1185">Reference proteome</keyword>
<dbReference type="InterPro" id="IPR001005">
    <property type="entry name" value="SANT/Myb"/>
</dbReference>
<dbReference type="FunFam" id="1.10.10.60:FF:000168">
    <property type="entry name" value="Telomere repeat-binding factor 1"/>
    <property type="match status" value="1"/>
</dbReference>
<protein>
    <submittedName>
        <fullName evidence="11">SANT/Myb domain</fullName>
    </submittedName>
</protein>
<evidence type="ECO:0000256" key="7">
    <source>
        <dbReference type="ARBA" id="ARBA00023242"/>
    </source>
</evidence>
<dbReference type="RefSeq" id="XP_022840173.1">
    <property type="nucleotide sequence ID" value="XM_022982672.1"/>
</dbReference>
<reference evidence="11 12" key="2">
    <citation type="journal article" date="2014" name="BMC Genomics">
        <title>An improved genome of the model marine alga Ostreococcus tauri unfolds by assessing Illumina de novo assemblies.</title>
        <authorList>
            <person name="Blanc-Mathieu R."/>
            <person name="Verhelst B."/>
            <person name="Derelle E."/>
            <person name="Rombauts S."/>
            <person name="Bouget F.Y."/>
            <person name="Carre I."/>
            <person name="Chateau A."/>
            <person name="Eyre-Walker A."/>
            <person name="Grimsley N."/>
            <person name="Moreau H."/>
            <person name="Piegu B."/>
            <person name="Rivals E."/>
            <person name="Schackwitz W."/>
            <person name="Van de Peer Y."/>
            <person name="Piganeau G."/>
        </authorList>
    </citation>
    <scope>NUCLEOTIDE SEQUENCE [LARGE SCALE GENOMIC DNA]</scope>
    <source>
        <strain evidence="12">OTTH 0595 / CCAP 157/2 / RCC745</strain>
    </source>
</reference>
<dbReference type="InterPro" id="IPR017930">
    <property type="entry name" value="Myb_dom"/>
</dbReference>
<evidence type="ECO:0000256" key="4">
    <source>
        <dbReference type="ARBA" id="ARBA00023015"/>
    </source>
</evidence>
<dbReference type="GO" id="GO:0003691">
    <property type="term" value="F:double-stranded telomeric DNA binding"/>
    <property type="evidence" value="ECO:0007669"/>
    <property type="project" value="InterPro"/>
</dbReference>
<dbReference type="PANTHER" id="PTHR46267:SF15">
    <property type="entry name" value="WINGED HELIX-TURN-HELIX TRANSCRIPTION REPRESSOR DNA-BINDING PROTEIN-RELATED"/>
    <property type="match status" value="1"/>
</dbReference>
<evidence type="ECO:0000256" key="1">
    <source>
        <dbReference type="ARBA" id="ARBA00004286"/>
    </source>
</evidence>
<accession>A0A096P7B5</accession>
<keyword evidence="6" id="KW-0804">Transcription</keyword>
<name>A0A096P7B5_OSTTA</name>
<dbReference type="AlphaFoldDB" id="A0A096P7B5"/>
<dbReference type="Pfam" id="PF00249">
    <property type="entry name" value="Myb_DNA-binding"/>
    <property type="match status" value="1"/>
</dbReference>
<dbReference type="PANTHER" id="PTHR46267">
    <property type="entry name" value="SINGLE MYB HISTONE 4"/>
    <property type="match status" value="1"/>
</dbReference>
<sequence length="202" mass="22040">MLKIPAVKREWTVEEERALRDGVQKYGAGKWRAIQLDPTFGLALNHRSNVDLKDKWRNLHANGGSAEAEPTATEVKLGAMTREVSSSGREQSGEKAAKRRKEDESEDASGGRALTGAHEAQVNELMAETQRAKREAETALAAATEAEREAERAEREAWEAEKLASELVTEAHRQKVGLPVEGAEDVADVAAELLDEDERGGG</sequence>
<dbReference type="Proteomes" id="UP000009170">
    <property type="component" value="Unassembled WGS sequence"/>
</dbReference>
<keyword evidence="7" id="KW-0539">Nucleus</keyword>
<evidence type="ECO:0000313" key="12">
    <source>
        <dbReference type="Proteomes" id="UP000009170"/>
    </source>
</evidence>
<dbReference type="InParanoid" id="A0A096P7B5"/>
<keyword evidence="3" id="KW-0158">Chromosome</keyword>
<dbReference type="KEGG" id="ota:OT_ostta13g00740"/>
<comment type="subcellular location">
    <subcellularLocation>
        <location evidence="1">Chromosome</location>
    </subcellularLocation>
    <subcellularLocation>
        <location evidence="2">Nucleus</location>
        <location evidence="2">Nucleolus</location>
    </subcellularLocation>
</comment>
<evidence type="ECO:0000256" key="5">
    <source>
        <dbReference type="ARBA" id="ARBA00023125"/>
    </source>
</evidence>
<dbReference type="InterPro" id="IPR009057">
    <property type="entry name" value="Homeodomain-like_sf"/>
</dbReference>
<dbReference type="PROSITE" id="PS50090">
    <property type="entry name" value="MYB_LIKE"/>
    <property type="match status" value="1"/>
</dbReference>
<evidence type="ECO:0000256" key="8">
    <source>
        <dbReference type="SAM" id="MobiDB-lite"/>
    </source>
</evidence>
<feature type="domain" description="HTH myb-type" evidence="10">
    <location>
        <begin position="1"/>
        <end position="64"/>
    </location>
</feature>
<dbReference type="STRING" id="70448.A0A096P7B5"/>
<evidence type="ECO:0000259" key="10">
    <source>
        <dbReference type="PROSITE" id="PS51294"/>
    </source>
</evidence>
<comment type="caution">
    <text evidence="11">The sequence shown here is derived from an EMBL/GenBank/DDBJ whole genome shotgun (WGS) entry which is preliminary data.</text>
</comment>
<feature type="compositionally biased region" description="Basic and acidic residues" evidence="8">
    <location>
        <begin position="145"/>
        <end position="157"/>
    </location>
</feature>
<dbReference type="SUPFAM" id="SSF46689">
    <property type="entry name" value="Homeodomain-like"/>
    <property type="match status" value="1"/>
</dbReference>
<dbReference type="Pfam" id="PF11839">
    <property type="entry name" value="Alanine_zipper"/>
    <property type="match status" value="1"/>
</dbReference>
<dbReference type="SMART" id="SM00717">
    <property type="entry name" value="SANT"/>
    <property type="match status" value="1"/>
</dbReference>
<evidence type="ECO:0000313" key="11">
    <source>
        <dbReference type="EMBL" id="CEG00051.1"/>
    </source>
</evidence>
<evidence type="ECO:0000256" key="6">
    <source>
        <dbReference type="ARBA" id="ARBA00023163"/>
    </source>
</evidence>
<evidence type="ECO:0000256" key="3">
    <source>
        <dbReference type="ARBA" id="ARBA00022454"/>
    </source>
</evidence>
<dbReference type="GO" id="GO:0005694">
    <property type="term" value="C:chromosome"/>
    <property type="evidence" value="ECO:0007669"/>
    <property type="project" value="UniProtKB-SubCell"/>
</dbReference>
<proteinExistence type="predicted"/>
<dbReference type="Gene3D" id="1.10.246.220">
    <property type="match status" value="1"/>
</dbReference>
<keyword evidence="5" id="KW-0238">DNA-binding</keyword>
<dbReference type="InterPro" id="IPR044597">
    <property type="entry name" value="SMH1-6"/>
</dbReference>
<dbReference type="GeneID" id="9837426"/>
<dbReference type="EMBL" id="CAID01000013">
    <property type="protein sequence ID" value="CEG00051.1"/>
    <property type="molecule type" value="Genomic_DNA"/>
</dbReference>
<feature type="region of interest" description="Disordered" evidence="8">
    <location>
        <begin position="61"/>
        <end position="157"/>
    </location>
</feature>
<gene>
    <name evidence="11" type="ORF">OT_ostta13g00740</name>
</gene>
<evidence type="ECO:0000256" key="2">
    <source>
        <dbReference type="ARBA" id="ARBA00004604"/>
    </source>
</evidence>
<dbReference type="OrthoDB" id="608866at2759"/>
<dbReference type="InterPro" id="IPR021793">
    <property type="entry name" value="Oprl"/>
</dbReference>
<feature type="compositionally biased region" description="Basic and acidic residues" evidence="8">
    <location>
        <begin position="91"/>
        <end position="103"/>
    </location>
</feature>
<keyword evidence="4" id="KW-0805">Transcription regulation</keyword>
<reference evidence="12" key="1">
    <citation type="journal article" date="2006" name="Proc. Natl. Acad. Sci. U.S.A.">
        <title>Genome analysis of the smallest free-living eukaryote Ostreococcus tauri unveils many unique features.</title>
        <authorList>
            <person name="Derelle E."/>
            <person name="Ferraz C."/>
            <person name="Rombauts S."/>
            <person name="Rouze P."/>
            <person name="Worden A.Z."/>
            <person name="Robbens S."/>
            <person name="Partensky F."/>
            <person name="Degroeve S."/>
            <person name="Echeynie S."/>
            <person name="Cooke R."/>
            <person name="Saeys Y."/>
            <person name="Wuyts J."/>
            <person name="Jabbari K."/>
            <person name="Bowler C."/>
            <person name="Panaud O."/>
            <person name="Piegu B."/>
            <person name="Ball S.G."/>
            <person name="Ral J.-P."/>
            <person name="Bouget F.-Y."/>
            <person name="Piganeau G."/>
            <person name="De Baets B."/>
            <person name="Picard A."/>
            <person name="Delseny M."/>
            <person name="Demaille J."/>
            <person name="Van de Peer Y."/>
            <person name="Moreau H."/>
        </authorList>
    </citation>
    <scope>NUCLEOTIDE SEQUENCE [LARGE SCALE GENOMIC DNA]</scope>
    <source>
        <strain evidence="12">OTTH 0595 / CCAP 157/2 / RCC745</strain>
    </source>
</reference>
<organism evidence="11 12">
    <name type="scientific">Ostreococcus tauri</name>
    <name type="common">Marine green alga</name>
    <dbReference type="NCBI Taxonomy" id="70448"/>
    <lineage>
        <taxon>Eukaryota</taxon>
        <taxon>Viridiplantae</taxon>
        <taxon>Chlorophyta</taxon>
        <taxon>Mamiellophyceae</taxon>
        <taxon>Mamiellales</taxon>
        <taxon>Bathycoccaceae</taxon>
        <taxon>Ostreococcus</taxon>
    </lineage>
</organism>
<dbReference type="GO" id="GO:0005730">
    <property type="term" value="C:nucleolus"/>
    <property type="evidence" value="ECO:0007669"/>
    <property type="project" value="UniProtKB-SubCell"/>
</dbReference>